<sequence length="250" mass="27568">MSSQPQNTIQLRDLKLQAMAEAYELQSQQPKLQNIAFDDRLGMLLEAESASRRSRKLNRLIKSANFPEAASLEDLDGRAARGLDKTLVAALSTCSWISRHQNLIILGATGVGKTWLGSAFGQQACRLAMSVAFHRVSDLYSAVVEGQLDGSLPSLKEQLYKPALLILDDFGMGEMTPAAAQVLLDVVDRRSRTGSVLITSQYPVEQWHGFFPDPTIADAVLDRVVHQAYKIQLKGESMRKLRGKKSLAEV</sequence>
<dbReference type="EMBL" id="NJGU01000013">
    <property type="protein sequence ID" value="OWY27053.1"/>
    <property type="molecule type" value="Genomic_DNA"/>
</dbReference>
<dbReference type="PIRSF" id="PIRSF003073">
    <property type="entry name" value="DNAC_TnpB_IstB"/>
    <property type="match status" value="1"/>
</dbReference>
<evidence type="ECO:0000256" key="2">
    <source>
        <dbReference type="ARBA" id="ARBA00022840"/>
    </source>
</evidence>
<accession>A0A246WLB4</accession>
<evidence type="ECO:0000313" key="5">
    <source>
        <dbReference type="Proteomes" id="UP000197596"/>
    </source>
</evidence>
<dbReference type="InterPro" id="IPR047661">
    <property type="entry name" value="IstB"/>
</dbReference>
<organism evidence="4 5">
    <name type="scientific">Herbaspirillum robiniae</name>
    <dbReference type="NCBI Taxonomy" id="2014887"/>
    <lineage>
        <taxon>Bacteria</taxon>
        <taxon>Pseudomonadati</taxon>
        <taxon>Pseudomonadota</taxon>
        <taxon>Betaproteobacteria</taxon>
        <taxon>Burkholderiales</taxon>
        <taxon>Oxalobacteraceae</taxon>
        <taxon>Herbaspirillum</taxon>
    </lineage>
</organism>
<dbReference type="InterPro" id="IPR002611">
    <property type="entry name" value="IstB_ATP-bd"/>
</dbReference>
<dbReference type="PANTHER" id="PTHR30050:SF4">
    <property type="entry name" value="ATP-BINDING PROTEIN RV3427C IN INSERTION SEQUENCE-RELATED"/>
    <property type="match status" value="1"/>
</dbReference>
<name>A0A246WLB4_9BURK</name>
<feature type="domain" description="IstB-like ATP-binding" evidence="3">
    <location>
        <begin position="10"/>
        <end position="242"/>
    </location>
</feature>
<keyword evidence="1" id="KW-0547">Nucleotide-binding</keyword>
<gene>
    <name evidence="4" type="ORF">CEJ42_20715</name>
</gene>
<dbReference type="Gene3D" id="3.40.50.300">
    <property type="entry name" value="P-loop containing nucleotide triphosphate hydrolases"/>
    <property type="match status" value="1"/>
</dbReference>
<dbReference type="RefSeq" id="WP_088752389.1">
    <property type="nucleotide sequence ID" value="NZ_NJGU01000013.1"/>
</dbReference>
<protein>
    <submittedName>
        <fullName evidence="4">AAA family ATPase</fullName>
    </submittedName>
</protein>
<dbReference type="PANTHER" id="PTHR30050">
    <property type="entry name" value="CHROMOSOMAL REPLICATION INITIATOR PROTEIN DNAA"/>
    <property type="match status" value="1"/>
</dbReference>
<comment type="caution">
    <text evidence="4">The sequence shown here is derived from an EMBL/GenBank/DDBJ whole genome shotgun (WGS) entry which is preliminary data.</text>
</comment>
<dbReference type="NCBIfam" id="NF038214">
    <property type="entry name" value="IS21_help_AAA"/>
    <property type="match status" value="1"/>
</dbReference>
<dbReference type="InterPro" id="IPR028350">
    <property type="entry name" value="DNAC/IstB-like"/>
</dbReference>
<evidence type="ECO:0000313" key="4">
    <source>
        <dbReference type="EMBL" id="OWY27053.1"/>
    </source>
</evidence>
<dbReference type="Pfam" id="PF01695">
    <property type="entry name" value="IstB_IS21"/>
    <property type="match status" value="1"/>
</dbReference>
<proteinExistence type="predicted"/>
<keyword evidence="2" id="KW-0067">ATP-binding</keyword>
<dbReference type="SUPFAM" id="SSF52540">
    <property type="entry name" value="P-loop containing nucleoside triphosphate hydrolases"/>
    <property type="match status" value="1"/>
</dbReference>
<dbReference type="GO" id="GO:0005524">
    <property type="term" value="F:ATP binding"/>
    <property type="evidence" value="ECO:0007669"/>
    <property type="project" value="UniProtKB-KW"/>
</dbReference>
<dbReference type="Proteomes" id="UP000197596">
    <property type="component" value="Unassembled WGS sequence"/>
</dbReference>
<dbReference type="GO" id="GO:0006260">
    <property type="term" value="P:DNA replication"/>
    <property type="evidence" value="ECO:0007669"/>
    <property type="project" value="TreeGrafter"/>
</dbReference>
<reference evidence="4 5" key="1">
    <citation type="submission" date="2017-06" db="EMBL/GenBank/DDBJ databases">
        <title>Herbaspirillum phytohormonus sp. nov., isolated from the root nodule of Robinia pseudoacacia in lead-zinc mine.</title>
        <authorList>
            <person name="Fan M."/>
            <person name="Lin Y."/>
        </authorList>
    </citation>
    <scope>NUCLEOTIDE SEQUENCE [LARGE SCALE GENOMIC DNA]</scope>
    <source>
        <strain evidence="4 5">HZ10</strain>
    </source>
</reference>
<evidence type="ECO:0000259" key="3">
    <source>
        <dbReference type="Pfam" id="PF01695"/>
    </source>
</evidence>
<dbReference type="CDD" id="cd00009">
    <property type="entry name" value="AAA"/>
    <property type="match status" value="1"/>
</dbReference>
<evidence type="ECO:0000256" key="1">
    <source>
        <dbReference type="ARBA" id="ARBA00022741"/>
    </source>
</evidence>
<dbReference type="AlphaFoldDB" id="A0A246WLB4"/>
<dbReference type="InterPro" id="IPR027417">
    <property type="entry name" value="P-loop_NTPase"/>
</dbReference>